<reference evidence="3" key="1">
    <citation type="submission" date="2022-08" db="EMBL/GenBank/DDBJ databases">
        <authorList>
            <person name="Gutierrez-Valencia J."/>
        </authorList>
    </citation>
    <scope>NUCLEOTIDE SEQUENCE</scope>
</reference>
<gene>
    <name evidence="3" type="ORF">LITE_LOCUS17091</name>
</gene>
<dbReference type="Gene3D" id="3.90.70.80">
    <property type="match status" value="1"/>
</dbReference>
<name>A0AAV0K3R1_9ROSI</name>
<sequence>GGSRDDEGDKVDYTQFFISAGFYDTEDKAREAAKEIAKSLGFFLIVSTIKKNRGEKYPRIYMDCNHGCRSITYIPDPNKPRRNNTKTGKLGCRFRVAVFTWAYGPPFVHLNNKVSSWAIELLRGEGSRKNVERCGCVLPETYGLPCLCTMQRFSNNGLELYPHHLHRFWYSLNYHDPPDRAQWEDHDAIESDIFDQMVEKVRCRGPNFIRAAIPSLRAHVLPEDMGLLEPRDAEIPRGRPPRRENARKRSWVEHERSREARRSNTTRTSPPMRDPTPPMSDPTPPTRSKHTGNARKSQLWQFHSERNMCPYLQYIPSSIHHLVRAWFDPDGDGHCGFRAISHMIHGDEGYYLEMRQAVIGEITSRWDSIYSRHYDGTLEEVIRRLDQKKSGWCGNEYWFEEVDILAFATMFNCAFSVFGRVIDGTYGYSALPMTAPPGTTSPVNVYALVHTGVHWVRLQLADVGGVTPMPPFSFQWSHIRHMETVGSWSLLYQEERRLFFTLGGHQQSRQDKGEPEHVELE</sequence>
<dbReference type="EMBL" id="CAMGYJ010000005">
    <property type="protein sequence ID" value="CAI0416738.1"/>
    <property type="molecule type" value="Genomic_DNA"/>
</dbReference>
<organism evidence="3 4">
    <name type="scientific">Linum tenue</name>
    <dbReference type="NCBI Taxonomy" id="586396"/>
    <lineage>
        <taxon>Eukaryota</taxon>
        <taxon>Viridiplantae</taxon>
        <taxon>Streptophyta</taxon>
        <taxon>Embryophyta</taxon>
        <taxon>Tracheophyta</taxon>
        <taxon>Spermatophyta</taxon>
        <taxon>Magnoliopsida</taxon>
        <taxon>eudicotyledons</taxon>
        <taxon>Gunneridae</taxon>
        <taxon>Pentapetalae</taxon>
        <taxon>rosids</taxon>
        <taxon>fabids</taxon>
        <taxon>Malpighiales</taxon>
        <taxon>Linaceae</taxon>
        <taxon>Linum</taxon>
    </lineage>
</organism>
<dbReference type="GO" id="GO:0016579">
    <property type="term" value="P:protein deubiquitination"/>
    <property type="evidence" value="ECO:0007669"/>
    <property type="project" value="TreeGrafter"/>
</dbReference>
<comment type="caution">
    <text evidence="3">The sequence shown here is derived from an EMBL/GenBank/DDBJ whole genome shotgun (WGS) entry which is preliminary data.</text>
</comment>
<dbReference type="InterPro" id="IPR050704">
    <property type="entry name" value="Peptidase_C85-like"/>
</dbReference>
<keyword evidence="4" id="KW-1185">Reference proteome</keyword>
<evidence type="ECO:0000256" key="1">
    <source>
        <dbReference type="ARBA" id="ARBA00010407"/>
    </source>
</evidence>
<dbReference type="AlphaFoldDB" id="A0AAV0K3R1"/>
<evidence type="ECO:0000256" key="2">
    <source>
        <dbReference type="SAM" id="MobiDB-lite"/>
    </source>
</evidence>
<feature type="non-terminal residue" evidence="3">
    <location>
        <position position="1"/>
    </location>
</feature>
<dbReference type="PANTHER" id="PTHR12419">
    <property type="entry name" value="OTU DOMAIN CONTAINING PROTEIN"/>
    <property type="match status" value="1"/>
</dbReference>
<proteinExistence type="inferred from homology"/>
<comment type="similarity">
    <text evidence="1">Belongs to the peptidase C85 family.</text>
</comment>
<feature type="compositionally biased region" description="Basic and acidic residues" evidence="2">
    <location>
        <begin position="250"/>
        <end position="262"/>
    </location>
</feature>
<feature type="compositionally biased region" description="Basic and acidic residues" evidence="2">
    <location>
        <begin position="231"/>
        <end position="244"/>
    </location>
</feature>
<dbReference type="Proteomes" id="UP001154282">
    <property type="component" value="Unassembled WGS sequence"/>
</dbReference>
<accession>A0AAV0K3R1</accession>
<feature type="region of interest" description="Disordered" evidence="2">
    <location>
        <begin position="231"/>
        <end position="297"/>
    </location>
</feature>
<evidence type="ECO:0000313" key="4">
    <source>
        <dbReference type="Proteomes" id="UP001154282"/>
    </source>
</evidence>
<protein>
    <recommendedName>
        <fullName evidence="5">OTU domain-containing protein</fullName>
    </recommendedName>
</protein>
<evidence type="ECO:0008006" key="5">
    <source>
        <dbReference type="Google" id="ProtNLM"/>
    </source>
</evidence>
<dbReference type="GO" id="GO:0004843">
    <property type="term" value="F:cysteine-type deubiquitinase activity"/>
    <property type="evidence" value="ECO:0007669"/>
    <property type="project" value="TreeGrafter"/>
</dbReference>
<dbReference type="PANTHER" id="PTHR12419:SF7">
    <property type="entry name" value="OTU DOMAIN-CONTAINING PROTEIN 3"/>
    <property type="match status" value="1"/>
</dbReference>
<evidence type="ECO:0000313" key="3">
    <source>
        <dbReference type="EMBL" id="CAI0416738.1"/>
    </source>
</evidence>
<feature type="compositionally biased region" description="Pro residues" evidence="2">
    <location>
        <begin position="272"/>
        <end position="285"/>
    </location>
</feature>